<dbReference type="Proteomes" id="UP000305067">
    <property type="component" value="Unassembled WGS sequence"/>
</dbReference>
<name>A0A5C3QXM9_9AGAR</name>
<keyword evidence="1" id="KW-0175">Coiled coil</keyword>
<accession>A0A5C3QXM9</accession>
<dbReference type="InterPro" id="IPR032675">
    <property type="entry name" value="LRR_dom_sf"/>
</dbReference>
<proteinExistence type="predicted"/>
<reference evidence="2 3" key="1">
    <citation type="journal article" date="2019" name="Nat. Ecol. Evol.">
        <title>Megaphylogeny resolves global patterns of mushroom evolution.</title>
        <authorList>
            <person name="Varga T."/>
            <person name="Krizsan K."/>
            <person name="Foldi C."/>
            <person name="Dima B."/>
            <person name="Sanchez-Garcia M."/>
            <person name="Sanchez-Ramirez S."/>
            <person name="Szollosi G.J."/>
            <person name="Szarkandi J.G."/>
            <person name="Papp V."/>
            <person name="Albert L."/>
            <person name="Andreopoulos W."/>
            <person name="Angelini C."/>
            <person name="Antonin V."/>
            <person name="Barry K.W."/>
            <person name="Bougher N.L."/>
            <person name="Buchanan P."/>
            <person name="Buyck B."/>
            <person name="Bense V."/>
            <person name="Catcheside P."/>
            <person name="Chovatia M."/>
            <person name="Cooper J."/>
            <person name="Damon W."/>
            <person name="Desjardin D."/>
            <person name="Finy P."/>
            <person name="Geml J."/>
            <person name="Haridas S."/>
            <person name="Hughes K."/>
            <person name="Justo A."/>
            <person name="Karasinski D."/>
            <person name="Kautmanova I."/>
            <person name="Kiss B."/>
            <person name="Kocsube S."/>
            <person name="Kotiranta H."/>
            <person name="LaButti K.M."/>
            <person name="Lechner B.E."/>
            <person name="Liimatainen K."/>
            <person name="Lipzen A."/>
            <person name="Lukacs Z."/>
            <person name="Mihaltcheva S."/>
            <person name="Morgado L.N."/>
            <person name="Niskanen T."/>
            <person name="Noordeloos M.E."/>
            <person name="Ohm R.A."/>
            <person name="Ortiz-Santana B."/>
            <person name="Ovrebo C."/>
            <person name="Racz N."/>
            <person name="Riley R."/>
            <person name="Savchenko A."/>
            <person name="Shiryaev A."/>
            <person name="Soop K."/>
            <person name="Spirin V."/>
            <person name="Szebenyi C."/>
            <person name="Tomsovsky M."/>
            <person name="Tulloss R.E."/>
            <person name="Uehling J."/>
            <person name="Grigoriev I.V."/>
            <person name="Vagvolgyi C."/>
            <person name="Papp T."/>
            <person name="Martin F.M."/>
            <person name="Miettinen O."/>
            <person name="Hibbett D.S."/>
            <person name="Nagy L.G."/>
        </authorList>
    </citation>
    <scope>NUCLEOTIDE SEQUENCE [LARGE SCALE GENOMIC DNA]</scope>
    <source>
        <strain evidence="2 3">CBS 309.79</strain>
    </source>
</reference>
<protein>
    <recommendedName>
        <fullName evidence="4">F-box domain-containing protein</fullName>
    </recommendedName>
</protein>
<evidence type="ECO:0000313" key="3">
    <source>
        <dbReference type="Proteomes" id="UP000305067"/>
    </source>
</evidence>
<keyword evidence="3" id="KW-1185">Reference proteome</keyword>
<organism evidence="2 3">
    <name type="scientific">Pterulicium gracile</name>
    <dbReference type="NCBI Taxonomy" id="1884261"/>
    <lineage>
        <taxon>Eukaryota</taxon>
        <taxon>Fungi</taxon>
        <taxon>Dikarya</taxon>
        <taxon>Basidiomycota</taxon>
        <taxon>Agaricomycotina</taxon>
        <taxon>Agaricomycetes</taxon>
        <taxon>Agaricomycetidae</taxon>
        <taxon>Agaricales</taxon>
        <taxon>Pleurotineae</taxon>
        <taxon>Pterulaceae</taxon>
        <taxon>Pterulicium</taxon>
    </lineage>
</organism>
<gene>
    <name evidence="2" type="ORF">BDV98DRAFT_652755</name>
</gene>
<dbReference type="SUPFAM" id="SSF52047">
    <property type="entry name" value="RNI-like"/>
    <property type="match status" value="1"/>
</dbReference>
<evidence type="ECO:0000313" key="2">
    <source>
        <dbReference type="EMBL" id="TFL06097.1"/>
    </source>
</evidence>
<dbReference type="EMBL" id="ML178815">
    <property type="protein sequence ID" value="TFL06097.1"/>
    <property type="molecule type" value="Genomic_DNA"/>
</dbReference>
<feature type="coiled-coil region" evidence="1">
    <location>
        <begin position="44"/>
        <end position="71"/>
    </location>
</feature>
<dbReference type="OrthoDB" id="3221235at2759"/>
<dbReference type="AlphaFoldDB" id="A0A5C3QXM9"/>
<evidence type="ECO:0008006" key="4">
    <source>
        <dbReference type="Google" id="ProtNLM"/>
    </source>
</evidence>
<evidence type="ECO:0000256" key="1">
    <source>
        <dbReference type="SAM" id="Coils"/>
    </source>
</evidence>
<sequence length="558" mass="63350">MPTGDLVINSGEGCPCCQLDPETLQQQTLLPHIHPNIPPVPEDVQVARQEVAQAERRLQHLTAAIDRLTLYRNFLRDDFIPPRKSLVAPITAVPDDILLQIFDTAISFGWRSQHALTGLSTPYILSVVCKNWRRLLSTYSRFWTHIPGPHFAHPIGQRHYLTLPLENIIAAQLERAGTRLLSVDLGHRISDWSRRALERVLDTSDRWHELKIADPSFPDIVSWDVDEEYDWPLVFPALERLELTSCDELAWEVFNPRSIPKLKFLLILCGSLPRLPPIEDSASLVGGMTCTNLTNLTLDCGVPRENPLSSRDILTLLTLFPNLVTLSLKVSLLPQPFKRPYPTMRLLKLKNFTFAAYVNLSGFCTFLRCLYLPSLENLTILPSRNLIFKNIYRMIQKSGCRIRSLTMEAGYGYKDDKGTIGLPSLLSLLGSLEELDLVNAIYQDALLFRVLSFLAWKPLGTRRRCPNLHTLTTTLRSEYDKGNEGLHTTPDVAHLVKVLISDFFRSRLSRHAPYQWRSAGPAKVVFKARKSRTVVTCVPSLKDATMEAFLHLKEVNFD</sequence>
<dbReference type="Gene3D" id="3.80.10.10">
    <property type="entry name" value="Ribonuclease Inhibitor"/>
    <property type="match status" value="1"/>
</dbReference>